<dbReference type="InParanoid" id="A0A218Z104"/>
<keyword evidence="3" id="KW-1185">Reference proteome</keyword>
<dbReference type="Proteomes" id="UP000242519">
    <property type="component" value="Unassembled WGS sequence"/>
</dbReference>
<evidence type="ECO:0000313" key="3">
    <source>
        <dbReference type="Proteomes" id="UP000242519"/>
    </source>
</evidence>
<accession>A0A218Z104</accession>
<dbReference type="InterPro" id="IPR045518">
    <property type="entry name" value="2EXR"/>
</dbReference>
<evidence type="ECO:0000313" key="2">
    <source>
        <dbReference type="EMBL" id="OWP01384.1"/>
    </source>
</evidence>
<dbReference type="AlphaFoldDB" id="A0A218Z104"/>
<dbReference type="OrthoDB" id="3558236at2759"/>
<dbReference type="EMBL" id="MZNU01000279">
    <property type="protein sequence ID" value="OWP01384.1"/>
    <property type="molecule type" value="Genomic_DNA"/>
</dbReference>
<proteinExistence type="predicted"/>
<protein>
    <recommendedName>
        <fullName evidence="1">2EXR domain-containing protein</fullName>
    </recommendedName>
</protein>
<evidence type="ECO:0000259" key="1">
    <source>
        <dbReference type="Pfam" id="PF20150"/>
    </source>
</evidence>
<sequence length="275" mass="31082">MPSNKRISRQIAAATATADAPRPLVLLSSHKVSGAVDTIPAATDTFWQFTRLPVELRFAIYNLSYVAISVSFCPDSGHRPAISVVNKEAQAEYLRKYTRLKKRASDGRPRMALFVNWEIDVVNLSHSRAGDNGEWMDLRWHLAQVLEFRKWWSKAQRLAIELMPSALCERGFLIGRRSSFETAIWDDEVWESLHKVSPDVKEMIFIITEKIIYELEDTVEVKNFAGDMGVAEDNLRGAFAAAQKNGLFAAAKLVFIGFADEWIIDQGKLVHLITI</sequence>
<gene>
    <name evidence="2" type="ORF">B2J93_2794</name>
</gene>
<comment type="caution">
    <text evidence="2">The sequence shown here is derived from an EMBL/GenBank/DDBJ whole genome shotgun (WGS) entry which is preliminary data.</text>
</comment>
<organism evidence="2 3">
    <name type="scientific">Diplocarpon coronariae</name>
    <dbReference type="NCBI Taxonomy" id="2795749"/>
    <lineage>
        <taxon>Eukaryota</taxon>
        <taxon>Fungi</taxon>
        <taxon>Dikarya</taxon>
        <taxon>Ascomycota</taxon>
        <taxon>Pezizomycotina</taxon>
        <taxon>Leotiomycetes</taxon>
        <taxon>Helotiales</taxon>
        <taxon>Drepanopezizaceae</taxon>
        <taxon>Diplocarpon</taxon>
    </lineage>
</organism>
<feature type="domain" description="2EXR" evidence="1">
    <location>
        <begin position="46"/>
        <end position="122"/>
    </location>
</feature>
<reference evidence="2 3" key="1">
    <citation type="submission" date="2017-04" db="EMBL/GenBank/DDBJ databases">
        <title>Draft genome sequence of Marssonina coronaria NL1: causal agent of apple blotch.</title>
        <authorList>
            <person name="Cheng Q."/>
        </authorList>
    </citation>
    <scope>NUCLEOTIDE SEQUENCE [LARGE SCALE GENOMIC DNA]</scope>
    <source>
        <strain evidence="2 3">NL1</strain>
    </source>
</reference>
<dbReference type="Pfam" id="PF20150">
    <property type="entry name" value="2EXR"/>
    <property type="match status" value="1"/>
</dbReference>
<name>A0A218Z104_9HELO</name>